<gene>
    <name evidence="1" type="ORF">EDC26_10421</name>
</gene>
<protein>
    <submittedName>
        <fullName evidence="1">Uncharacterized protein</fullName>
    </submittedName>
</protein>
<accession>A0A4R3M8F2</accession>
<evidence type="ECO:0000313" key="2">
    <source>
        <dbReference type="Proteomes" id="UP000295525"/>
    </source>
</evidence>
<organism evidence="1 2">
    <name type="scientific">Paralcaligenes ureilyticus</name>
    <dbReference type="NCBI Taxonomy" id="627131"/>
    <lineage>
        <taxon>Bacteria</taxon>
        <taxon>Pseudomonadati</taxon>
        <taxon>Pseudomonadota</taxon>
        <taxon>Betaproteobacteria</taxon>
        <taxon>Burkholderiales</taxon>
        <taxon>Alcaligenaceae</taxon>
        <taxon>Paralcaligenes</taxon>
    </lineage>
</organism>
<dbReference type="RefSeq" id="WP_132580870.1">
    <property type="nucleotide sequence ID" value="NZ_SMAJ01000004.1"/>
</dbReference>
<dbReference type="AlphaFoldDB" id="A0A4R3M8F2"/>
<sequence>MIPALTSAAVVHVRQKQLYGRGDCDSVQKHQRVSTGVMQIQAGTDFSQFAQCFENIRGWGKTLNGIGKIRARFGEIHKAYTTRLRTLIDSEKSVQAVAGSVDSAAAAARRKTLR</sequence>
<evidence type="ECO:0000313" key="1">
    <source>
        <dbReference type="EMBL" id="TCT08863.1"/>
    </source>
</evidence>
<proteinExistence type="predicted"/>
<dbReference type="Proteomes" id="UP000295525">
    <property type="component" value="Unassembled WGS sequence"/>
</dbReference>
<keyword evidence="2" id="KW-1185">Reference proteome</keyword>
<name>A0A4R3M8F2_9BURK</name>
<dbReference type="EMBL" id="SMAJ01000004">
    <property type="protein sequence ID" value="TCT08863.1"/>
    <property type="molecule type" value="Genomic_DNA"/>
</dbReference>
<comment type="caution">
    <text evidence="1">The sequence shown here is derived from an EMBL/GenBank/DDBJ whole genome shotgun (WGS) entry which is preliminary data.</text>
</comment>
<reference evidence="1 2" key="1">
    <citation type="submission" date="2019-03" db="EMBL/GenBank/DDBJ databases">
        <title>Genomic Encyclopedia of Type Strains, Phase IV (KMG-IV): sequencing the most valuable type-strain genomes for metagenomic binning, comparative biology and taxonomic classification.</title>
        <authorList>
            <person name="Goeker M."/>
        </authorList>
    </citation>
    <scope>NUCLEOTIDE SEQUENCE [LARGE SCALE GENOMIC DNA]</scope>
    <source>
        <strain evidence="1 2">DSM 24591</strain>
    </source>
</reference>